<dbReference type="AlphaFoldDB" id="A0A1X7UXG0"/>
<evidence type="ECO:0000313" key="1">
    <source>
        <dbReference type="EnsemblMetazoa" id="Aqu2.1.32052_001"/>
    </source>
</evidence>
<organism evidence="1">
    <name type="scientific">Amphimedon queenslandica</name>
    <name type="common">Sponge</name>
    <dbReference type="NCBI Taxonomy" id="400682"/>
    <lineage>
        <taxon>Eukaryota</taxon>
        <taxon>Metazoa</taxon>
        <taxon>Porifera</taxon>
        <taxon>Demospongiae</taxon>
        <taxon>Heteroscleromorpha</taxon>
        <taxon>Haplosclerida</taxon>
        <taxon>Niphatidae</taxon>
        <taxon>Amphimedon</taxon>
    </lineage>
</organism>
<dbReference type="InParanoid" id="A0A1X7UXG0"/>
<sequence length="51" mass="5872">MRGAPQYHILLWIENAPVVSIDRPEEVCSFTHDRITCHIPDSNTSPHINFL</sequence>
<name>A0A1X7UXG0_AMPQE</name>
<protein>
    <submittedName>
        <fullName evidence="1">Uncharacterized protein</fullName>
    </submittedName>
</protein>
<accession>A0A1X7UXG0</accession>
<dbReference type="EnsemblMetazoa" id="Aqu2.1.32052_001">
    <property type="protein sequence ID" value="Aqu2.1.32052_001"/>
    <property type="gene ID" value="Aqu2.1.32052"/>
</dbReference>
<reference evidence="1" key="1">
    <citation type="submission" date="2017-05" db="UniProtKB">
        <authorList>
            <consortium name="EnsemblMetazoa"/>
        </authorList>
    </citation>
    <scope>IDENTIFICATION</scope>
</reference>
<proteinExistence type="predicted"/>